<sequence length="229" mass="25083">MSSDSSHEYIQGTEGRSPCPALNALANHGYLPRDGKNIGIMQLVSAITSVYNVSYSVAFALATGGMYMCGSGFSLNLEDLRAHNSIEHDASMVHRDLDETGGTLPSNKPDTELIQAVIDLSDGKKITLDDLIRHKYNREVRIGHPQKPMNKKSLLISRGEPILCNHALNRDGSGIPIEWFRTWLGEERIPEGLAPRETLDLITLRTRARALGEAVDALHGKSAKSEPEA</sequence>
<evidence type="ECO:0000256" key="4">
    <source>
        <dbReference type="ARBA" id="ARBA00022723"/>
    </source>
</evidence>
<organism evidence="9 10">
    <name type="scientific">Serendipita vermifera MAFF 305830</name>
    <dbReference type="NCBI Taxonomy" id="933852"/>
    <lineage>
        <taxon>Eukaryota</taxon>
        <taxon>Fungi</taxon>
        <taxon>Dikarya</taxon>
        <taxon>Basidiomycota</taxon>
        <taxon>Agaricomycotina</taxon>
        <taxon>Agaricomycetes</taxon>
        <taxon>Sebacinales</taxon>
        <taxon>Serendipitaceae</taxon>
        <taxon>Serendipita</taxon>
    </lineage>
</organism>
<dbReference type="PANTHER" id="PTHR33577">
    <property type="entry name" value="STERIGMATOCYSTIN BIOSYNTHESIS PEROXIDASE STCC-RELATED"/>
    <property type="match status" value="1"/>
</dbReference>
<dbReference type="Proteomes" id="UP000054097">
    <property type="component" value="Unassembled WGS sequence"/>
</dbReference>
<comment type="cofactor">
    <cofactor evidence="1">
        <name>heme b</name>
        <dbReference type="ChEBI" id="CHEBI:60344"/>
    </cofactor>
</comment>
<dbReference type="EMBL" id="KN824290">
    <property type="protein sequence ID" value="KIM29101.1"/>
    <property type="molecule type" value="Genomic_DNA"/>
</dbReference>
<protein>
    <recommendedName>
        <fullName evidence="8">Heme haloperoxidase family profile domain-containing protein</fullName>
    </recommendedName>
</protein>
<accession>A0A0C3BCH8</accession>
<evidence type="ECO:0000256" key="7">
    <source>
        <dbReference type="ARBA" id="ARBA00025795"/>
    </source>
</evidence>
<dbReference type="PANTHER" id="PTHR33577:SF9">
    <property type="entry name" value="PEROXIDASE STCC"/>
    <property type="match status" value="1"/>
</dbReference>
<dbReference type="GO" id="GO:0046872">
    <property type="term" value="F:metal ion binding"/>
    <property type="evidence" value="ECO:0007669"/>
    <property type="project" value="UniProtKB-KW"/>
</dbReference>
<dbReference type="PROSITE" id="PS51405">
    <property type="entry name" value="HEME_HALOPEROXIDASE"/>
    <property type="match status" value="1"/>
</dbReference>
<evidence type="ECO:0000313" key="10">
    <source>
        <dbReference type="Proteomes" id="UP000054097"/>
    </source>
</evidence>
<dbReference type="InterPro" id="IPR000028">
    <property type="entry name" value="Chloroperoxidase"/>
</dbReference>
<evidence type="ECO:0000256" key="6">
    <source>
        <dbReference type="ARBA" id="ARBA00023004"/>
    </source>
</evidence>
<keyword evidence="2" id="KW-0575">Peroxidase</keyword>
<keyword evidence="3" id="KW-0349">Heme</keyword>
<keyword evidence="5" id="KW-0560">Oxidoreductase</keyword>
<reference evidence="9 10" key="1">
    <citation type="submission" date="2014-04" db="EMBL/GenBank/DDBJ databases">
        <authorList>
            <consortium name="DOE Joint Genome Institute"/>
            <person name="Kuo A."/>
            <person name="Zuccaro A."/>
            <person name="Kohler A."/>
            <person name="Nagy L.G."/>
            <person name="Floudas D."/>
            <person name="Copeland A."/>
            <person name="Barry K.W."/>
            <person name="Cichocki N."/>
            <person name="Veneault-Fourrey C."/>
            <person name="LaButti K."/>
            <person name="Lindquist E.A."/>
            <person name="Lipzen A."/>
            <person name="Lundell T."/>
            <person name="Morin E."/>
            <person name="Murat C."/>
            <person name="Sun H."/>
            <person name="Tunlid A."/>
            <person name="Henrissat B."/>
            <person name="Grigoriev I.V."/>
            <person name="Hibbett D.S."/>
            <person name="Martin F."/>
            <person name="Nordberg H.P."/>
            <person name="Cantor M.N."/>
            <person name="Hua S.X."/>
        </authorList>
    </citation>
    <scope>NUCLEOTIDE SEQUENCE [LARGE SCALE GENOMIC DNA]</scope>
    <source>
        <strain evidence="9 10">MAFF 305830</strain>
    </source>
</reference>
<dbReference type="Pfam" id="PF01328">
    <property type="entry name" value="Peroxidase_2"/>
    <property type="match status" value="1"/>
</dbReference>
<keyword evidence="4" id="KW-0479">Metal-binding</keyword>
<dbReference type="OrthoDB" id="407298at2759"/>
<gene>
    <name evidence="9" type="ORF">M408DRAFT_329111</name>
</gene>
<evidence type="ECO:0000256" key="3">
    <source>
        <dbReference type="ARBA" id="ARBA00022617"/>
    </source>
</evidence>
<evidence type="ECO:0000256" key="5">
    <source>
        <dbReference type="ARBA" id="ARBA00023002"/>
    </source>
</evidence>
<name>A0A0C3BCH8_SERVB</name>
<feature type="domain" description="Heme haloperoxidase family profile" evidence="8">
    <location>
        <begin position="5"/>
        <end position="210"/>
    </location>
</feature>
<dbReference type="HOGENOM" id="CLU_050230_5_1_1"/>
<evidence type="ECO:0000313" key="9">
    <source>
        <dbReference type="EMBL" id="KIM29101.1"/>
    </source>
</evidence>
<comment type="similarity">
    <text evidence="7">Belongs to the chloroperoxidase family.</text>
</comment>
<reference evidence="10" key="2">
    <citation type="submission" date="2015-01" db="EMBL/GenBank/DDBJ databases">
        <title>Evolutionary Origins and Diversification of the Mycorrhizal Mutualists.</title>
        <authorList>
            <consortium name="DOE Joint Genome Institute"/>
            <consortium name="Mycorrhizal Genomics Consortium"/>
            <person name="Kohler A."/>
            <person name="Kuo A."/>
            <person name="Nagy L.G."/>
            <person name="Floudas D."/>
            <person name="Copeland A."/>
            <person name="Barry K.W."/>
            <person name="Cichocki N."/>
            <person name="Veneault-Fourrey C."/>
            <person name="LaButti K."/>
            <person name="Lindquist E.A."/>
            <person name="Lipzen A."/>
            <person name="Lundell T."/>
            <person name="Morin E."/>
            <person name="Murat C."/>
            <person name="Riley R."/>
            <person name="Ohm R."/>
            <person name="Sun H."/>
            <person name="Tunlid A."/>
            <person name="Henrissat B."/>
            <person name="Grigoriev I.V."/>
            <person name="Hibbett D.S."/>
            <person name="Martin F."/>
        </authorList>
    </citation>
    <scope>NUCLEOTIDE SEQUENCE [LARGE SCALE GENOMIC DNA]</scope>
    <source>
        <strain evidence="10">MAFF 305830</strain>
    </source>
</reference>
<evidence type="ECO:0000256" key="1">
    <source>
        <dbReference type="ARBA" id="ARBA00001970"/>
    </source>
</evidence>
<evidence type="ECO:0000256" key="2">
    <source>
        <dbReference type="ARBA" id="ARBA00022559"/>
    </source>
</evidence>
<keyword evidence="10" id="KW-1185">Reference proteome</keyword>
<dbReference type="GO" id="GO:0004601">
    <property type="term" value="F:peroxidase activity"/>
    <property type="evidence" value="ECO:0007669"/>
    <property type="project" value="UniProtKB-KW"/>
</dbReference>
<dbReference type="SUPFAM" id="SSF47571">
    <property type="entry name" value="Cloroperoxidase"/>
    <property type="match status" value="1"/>
</dbReference>
<proteinExistence type="inferred from homology"/>
<dbReference type="AlphaFoldDB" id="A0A0C3BCH8"/>
<keyword evidence="6" id="KW-0408">Iron</keyword>
<dbReference type="InterPro" id="IPR036851">
    <property type="entry name" value="Chloroperoxidase-like_sf"/>
</dbReference>
<dbReference type="Gene3D" id="1.10.489.10">
    <property type="entry name" value="Chloroperoxidase-like"/>
    <property type="match status" value="1"/>
</dbReference>
<dbReference type="STRING" id="933852.A0A0C3BCH8"/>
<evidence type="ECO:0000259" key="8">
    <source>
        <dbReference type="PROSITE" id="PS51405"/>
    </source>
</evidence>